<dbReference type="Proteomes" id="UP001501523">
    <property type="component" value="Unassembled WGS sequence"/>
</dbReference>
<comment type="caution">
    <text evidence="1">The sequence shown here is derived from an EMBL/GenBank/DDBJ whole genome shotgun (WGS) entry which is preliminary data.</text>
</comment>
<organism evidence="1 2">
    <name type="scientific">Dokdonella soli</name>
    <dbReference type="NCBI Taxonomy" id="529810"/>
    <lineage>
        <taxon>Bacteria</taxon>
        <taxon>Pseudomonadati</taxon>
        <taxon>Pseudomonadota</taxon>
        <taxon>Gammaproteobacteria</taxon>
        <taxon>Lysobacterales</taxon>
        <taxon>Rhodanobacteraceae</taxon>
        <taxon>Dokdonella</taxon>
    </lineage>
</organism>
<reference evidence="2" key="1">
    <citation type="journal article" date="2019" name="Int. J. Syst. Evol. Microbiol.">
        <title>The Global Catalogue of Microorganisms (GCM) 10K type strain sequencing project: providing services to taxonomists for standard genome sequencing and annotation.</title>
        <authorList>
            <consortium name="The Broad Institute Genomics Platform"/>
            <consortium name="The Broad Institute Genome Sequencing Center for Infectious Disease"/>
            <person name="Wu L."/>
            <person name="Ma J."/>
        </authorList>
    </citation>
    <scope>NUCLEOTIDE SEQUENCE [LARGE SCALE GENOMIC DNA]</scope>
    <source>
        <strain evidence="2">JCM 15421</strain>
    </source>
</reference>
<gene>
    <name evidence="1" type="ORF">GCM10009105_10270</name>
</gene>
<sequence length="139" mass="15516">MSIDLKVESITCARGGFEAVAIQDRDAAPPVMDQLARLQAAGGGCDTDSAYAEHERKKLLCHIKRVRLCAILGHQQPSREPFLDDMKTCARGSLCELTEKDRYISVQKRLQRRKVFEMAPECRGVRTPGRTRTLGQSAQ</sequence>
<evidence type="ECO:0008006" key="3">
    <source>
        <dbReference type="Google" id="ProtNLM"/>
    </source>
</evidence>
<dbReference type="EMBL" id="BAAAEU010000005">
    <property type="protein sequence ID" value="GAA0709677.1"/>
    <property type="molecule type" value="Genomic_DNA"/>
</dbReference>
<evidence type="ECO:0000313" key="2">
    <source>
        <dbReference type="Proteomes" id="UP001501523"/>
    </source>
</evidence>
<keyword evidence="2" id="KW-1185">Reference proteome</keyword>
<proteinExistence type="predicted"/>
<accession>A0ABP3TJY9</accession>
<protein>
    <recommendedName>
        <fullName evidence="3">Transposase DDE domain-containing protein</fullName>
    </recommendedName>
</protein>
<name>A0ABP3TJY9_9GAMM</name>
<evidence type="ECO:0000313" key="1">
    <source>
        <dbReference type="EMBL" id="GAA0709677.1"/>
    </source>
</evidence>